<evidence type="ECO:0000256" key="4">
    <source>
        <dbReference type="ARBA" id="ARBA00011738"/>
    </source>
</evidence>
<keyword evidence="9" id="KW-0833">Ubl conjugation pathway</keyword>
<dbReference type="GO" id="GO:0000422">
    <property type="term" value="P:autophagy of mitochondrion"/>
    <property type="evidence" value="ECO:0007669"/>
    <property type="project" value="TreeGrafter"/>
</dbReference>
<dbReference type="FunFam" id="3.40.50.720:FF:000243">
    <property type="entry name" value="Ubiquitin-like modifier-activating enzyme ATG7"/>
    <property type="match status" value="1"/>
</dbReference>
<evidence type="ECO:0000256" key="15">
    <source>
        <dbReference type="ARBA" id="ARBA00032823"/>
    </source>
</evidence>
<dbReference type="GO" id="GO:0019779">
    <property type="term" value="F:Atg8 activating enzyme activity"/>
    <property type="evidence" value="ECO:0007669"/>
    <property type="project" value="TreeGrafter"/>
</dbReference>
<sequence length="324" mass="36206">MKWRIAPNLNLDIIKDQKVLLLGAGTLGSYVSRALLGWGVRKITFVDNGRISFSNPVRQPLFTFNDCFADNGQGTKKAVRASQTLKEVFPGVDSHGVELEVPMVGHESSEQNYNKLCELFDNHDVVFLLMDSRESRWLPTVLGLAKNKLVINAALGFDSYLVLRHGTQNQDLGCYYCNDVVAPNDSLTDRTLDQMCTVTRPGAALMASSLAVELMVSVLQSAEGKDASANETGVLGQIPHQIRGFLHNFEQMKLMTPRYQFCSACSSQVVNRYKEEGWSFISRCLSDSKFLEDVCGLKRVQEDTERLDELFGDFDLEEEDDGLQ</sequence>
<evidence type="ECO:0000256" key="5">
    <source>
        <dbReference type="ARBA" id="ARBA00017647"/>
    </source>
</evidence>
<evidence type="ECO:0000256" key="3">
    <source>
        <dbReference type="ARBA" id="ARBA00010931"/>
    </source>
</evidence>
<evidence type="ECO:0000256" key="9">
    <source>
        <dbReference type="ARBA" id="ARBA00022786"/>
    </source>
</evidence>
<proteinExistence type="inferred from homology"/>
<dbReference type="GO" id="GO:0015031">
    <property type="term" value="P:protein transport"/>
    <property type="evidence" value="ECO:0007669"/>
    <property type="project" value="UniProtKB-KW"/>
</dbReference>
<evidence type="ECO:0000259" key="16">
    <source>
        <dbReference type="Pfam" id="PF00899"/>
    </source>
</evidence>
<evidence type="ECO:0000256" key="1">
    <source>
        <dbReference type="ARBA" id="ARBA00004329"/>
    </source>
</evidence>
<evidence type="ECO:0000313" key="17">
    <source>
        <dbReference type="EMBL" id="EGV62360.1"/>
    </source>
</evidence>
<dbReference type="InterPro" id="IPR000594">
    <property type="entry name" value="ThiF_NAD_FAD-bd"/>
</dbReference>
<dbReference type="GO" id="GO:0000407">
    <property type="term" value="C:phagophore assembly site"/>
    <property type="evidence" value="ECO:0007669"/>
    <property type="project" value="UniProtKB-SubCell"/>
</dbReference>
<reference evidence="17 18" key="1">
    <citation type="journal article" date="2011" name="Proc. Natl. Acad. Sci. U.S.A.">
        <title>Comparative genomics of xylose-fermenting fungi for enhanced biofuel production.</title>
        <authorList>
            <person name="Wohlbach D.J."/>
            <person name="Kuo A."/>
            <person name="Sato T.K."/>
            <person name="Potts K.M."/>
            <person name="Salamov A.A."/>
            <person name="LaButti K.M."/>
            <person name="Sun H."/>
            <person name="Clum A."/>
            <person name="Pangilinan J.L."/>
            <person name="Lindquist E.A."/>
            <person name="Lucas S."/>
            <person name="Lapidus A."/>
            <person name="Jin M."/>
            <person name="Gunawan C."/>
            <person name="Balan V."/>
            <person name="Dale B.E."/>
            <person name="Jeffries T.W."/>
            <person name="Zinkel R."/>
            <person name="Barry K.W."/>
            <person name="Grigoriev I.V."/>
            <person name="Gasch A.P."/>
        </authorList>
    </citation>
    <scope>NUCLEOTIDE SEQUENCE [LARGE SCALE GENOMIC DNA]</scope>
    <source>
        <strain evidence="18">ATCC 10573 / BCRC 21748 / CBS 615 / JCM 9827 / NBRC 10315 / NRRL Y-1498 / VKM Y-70</strain>
    </source>
</reference>
<dbReference type="PANTHER" id="PTHR10953:SF3">
    <property type="entry name" value="UBIQUITIN-LIKE MODIFIER-ACTIVATING ENZYME ATG7"/>
    <property type="match status" value="1"/>
</dbReference>
<keyword evidence="11" id="KW-0072">Autophagy</keyword>
<dbReference type="GO" id="GO:0006995">
    <property type="term" value="P:cellular response to nitrogen starvation"/>
    <property type="evidence" value="ECO:0007669"/>
    <property type="project" value="TreeGrafter"/>
</dbReference>
<evidence type="ECO:0000256" key="10">
    <source>
        <dbReference type="ARBA" id="ARBA00022927"/>
    </source>
</evidence>
<gene>
    <name evidence="17" type="ORF">CANTEDRAFT_115823</name>
</gene>
<dbReference type="GO" id="GO:0019778">
    <property type="term" value="F:Atg12 activating enzyme activity"/>
    <property type="evidence" value="ECO:0007669"/>
    <property type="project" value="TreeGrafter"/>
</dbReference>
<dbReference type="Proteomes" id="UP000000707">
    <property type="component" value="Unassembled WGS sequence"/>
</dbReference>
<keyword evidence="7" id="KW-0813">Transport</keyword>
<evidence type="ECO:0000256" key="2">
    <source>
        <dbReference type="ARBA" id="ARBA00004496"/>
    </source>
</evidence>
<dbReference type="GO" id="GO:0032446">
    <property type="term" value="P:protein modification by small protein conjugation"/>
    <property type="evidence" value="ECO:0007669"/>
    <property type="project" value="TreeGrafter"/>
</dbReference>
<dbReference type="Pfam" id="PF00899">
    <property type="entry name" value="ThiF"/>
    <property type="match status" value="1"/>
</dbReference>
<feature type="domain" description="THIF-type NAD/FAD binding fold" evidence="16">
    <location>
        <begin position="7"/>
        <end position="230"/>
    </location>
</feature>
<evidence type="ECO:0000256" key="6">
    <source>
        <dbReference type="ARBA" id="ARBA00018730"/>
    </source>
</evidence>
<organism evidence="18">
    <name type="scientific">Candida tenuis (strain ATCC 10573 / BCRC 21748 / CBS 615 / JCM 9827 / NBRC 10315 / NRRL Y-1498 / VKM Y-70)</name>
    <name type="common">Yeast</name>
    <name type="synonym">Yamadazyma tenuis</name>
    <dbReference type="NCBI Taxonomy" id="590646"/>
    <lineage>
        <taxon>Eukaryota</taxon>
        <taxon>Fungi</taxon>
        <taxon>Dikarya</taxon>
        <taxon>Ascomycota</taxon>
        <taxon>Saccharomycotina</taxon>
        <taxon>Pichiomycetes</taxon>
        <taxon>Debaryomycetaceae</taxon>
        <taxon>Yamadazyma</taxon>
    </lineage>
</organism>
<keyword evidence="10" id="KW-0653">Protein transport</keyword>
<dbReference type="InterPro" id="IPR035985">
    <property type="entry name" value="Ubiquitin-activating_enz"/>
</dbReference>
<evidence type="ECO:0000313" key="18">
    <source>
        <dbReference type="Proteomes" id="UP000000707"/>
    </source>
</evidence>
<evidence type="ECO:0000256" key="7">
    <source>
        <dbReference type="ARBA" id="ARBA00022448"/>
    </source>
</evidence>
<dbReference type="GO" id="GO:0000045">
    <property type="term" value="P:autophagosome assembly"/>
    <property type="evidence" value="ECO:0007669"/>
    <property type="project" value="TreeGrafter"/>
</dbReference>
<dbReference type="OrthoDB" id="338614at2759"/>
<name>G3B864_CANTC</name>
<dbReference type="Gene3D" id="3.40.50.720">
    <property type="entry name" value="NAD(P)-binding Rossmann-like Domain"/>
    <property type="match status" value="1"/>
</dbReference>
<dbReference type="SUPFAM" id="SSF69572">
    <property type="entry name" value="Activating enzymes of the ubiquitin-like proteins"/>
    <property type="match status" value="1"/>
</dbReference>
<evidence type="ECO:0000256" key="14">
    <source>
        <dbReference type="ARBA" id="ARBA00030242"/>
    </source>
</evidence>
<accession>G3B864</accession>
<keyword evidence="18" id="KW-1185">Reference proteome</keyword>
<comment type="function">
    <text evidence="12">E1-like activating enzyme involved in the 2 ubiquitin-like systems required for cytoplasm to vacuole transport (Cvt) and autophagy. Activates ATG12 for its conjugation with ATG5 and ATG8 for its conjugation with phosphatidylethanolamine. Both systems are needed for the ATG8 association to Cvt vesicles and autophagosomes membranes. Autophagy is essential for maintenance of amino acid levels and protein synthesis under nitrogen starvation. Required for selective autophagic degradation of the nucleus (nucleophagy) as well as for mitophagy which contributes to regulate mitochondrial quantity and quality by eliminating the mitochondria to a basal level to fulfill cellular energy requirements and preventing excess ROS production. Plays a role in the regulation of filamentous growth and chronological longevity.</text>
</comment>
<protein>
    <recommendedName>
        <fullName evidence="5">Ubiquitin-like modifier-activating enzyme ATG7</fullName>
    </recommendedName>
    <alternativeName>
        <fullName evidence="13 15">ATG12-activating enzyme E1 ATG7</fullName>
    </alternativeName>
    <alternativeName>
        <fullName evidence="14">Autophagy-related protein 7</fullName>
    </alternativeName>
    <alternativeName>
        <fullName evidence="6">Ubiquitin-like modifier-activating enzyme atg7</fullName>
    </alternativeName>
</protein>
<evidence type="ECO:0000256" key="8">
    <source>
        <dbReference type="ARBA" id="ARBA00022490"/>
    </source>
</evidence>
<comment type="similarity">
    <text evidence="3">Belongs to the ATG7 family.</text>
</comment>
<comment type="subunit">
    <text evidence="4">Homodimer.</text>
</comment>
<dbReference type="InterPro" id="IPR045886">
    <property type="entry name" value="ThiF/MoeB/HesA"/>
</dbReference>
<evidence type="ECO:0000256" key="11">
    <source>
        <dbReference type="ARBA" id="ARBA00023006"/>
    </source>
</evidence>
<dbReference type="EMBL" id="GL996527">
    <property type="protein sequence ID" value="EGV62360.1"/>
    <property type="molecule type" value="Genomic_DNA"/>
</dbReference>
<comment type="subcellular location">
    <subcellularLocation>
        <location evidence="2">Cytoplasm</location>
    </subcellularLocation>
    <subcellularLocation>
        <location evidence="1">Preautophagosomal structure</location>
    </subcellularLocation>
</comment>
<dbReference type="PANTHER" id="PTHR10953">
    <property type="entry name" value="UBIQUITIN-ACTIVATING ENZYME E1"/>
    <property type="match status" value="1"/>
</dbReference>
<keyword evidence="8" id="KW-0963">Cytoplasm</keyword>
<dbReference type="HOGENOM" id="CLU_012998_0_0_1"/>
<dbReference type="AlphaFoldDB" id="G3B864"/>
<evidence type="ECO:0000256" key="13">
    <source>
        <dbReference type="ARBA" id="ARBA00029897"/>
    </source>
</evidence>
<dbReference type="GO" id="GO:0034727">
    <property type="term" value="P:piecemeal microautophagy of the nucleus"/>
    <property type="evidence" value="ECO:0007669"/>
    <property type="project" value="TreeGrafter"/>
</dbReference>
<evidence type="ECO:0000256" key="12">
    <source>
        <dbReference type="ARBA" id="ARBA00024930"/>
    </source>
</evidence>